<name>A0A8H4LJZ8_9HYPO</name>
<evidence type="ECO:0000313" key="2">
    <source>
        <dbReference type="Proteomes" id="UP000554235"/>
    </source>
</evidence>
<comment type="caution">
    <text evidence="1">The sequence shown here is derived from an EMBL/GenBank/DDBJ whole genome shotgun (WGS) entry which is preliminary data.</text>
</comment>
<organism evidence="1 2">
    <name type="scientific">Fusarium albosuccineum</name>
    <dbReference type="NCBI Taxonomy" id="1237068"/>
    <lineage>
        <taxon>Eukaryota</taxon>
        <taxon>Fungi</taxon>
        <taxon>Dikarya</taxon>
        <taxon>Ascomycota</taxon>
        <taxon>Pezizomycotina</taxon>
        <taxon>Sordariomycetes</taxon>
        <taxon>Hypocreomycetidae</taxon>
        <taxon>Hypocreales</taxon>
        <taxon>Nectriaceae</taxon>
        <taxon>Fusarium</taxon>
        <taxon>Fusarium decemcellulare species complex</taxon>
    </lineage>
</organism>
<evidence type="ECO:0000313" key="1">
    <source>
        <dbReference type="EMBL" id="KAF4470576.1"/>
    </source>
</evidence>
<protein>
    <submittedName>
        <fullName evidence="1">Uncharacterized protein</fullName>
    </submittedName>
</protein>
<dbReference type="Proteomes" id="UP000554235">
    <property type="component" value="Unassembled WGS sequence"/>
</dbReference>
<gene>
    <name evidence="1" type="ORF">FALBO_2512</name>
</gene>
<dbReference type="EMBL" id="JAADYS010000324">
    <property type="protein sequence ID" value="KAF4470576.1"/>
    <property type="molecule type" value="Genomic_DNA"/>
</dbReference>
<dbReference type="OrthoDB" id="4314040at2759"/>
<reference evidence="1 2" key="1">
    <citation type="submission" date="2020-01" db="EMBL/GenBank/DDBJ databases">
        <title>Identification and distribution of gene clusters putatively required for synthesis of sphingolipid metabolism inhibitors in phylogenetically diverse species of the filamentous fungus Fusarium.</title>
        <authorList>
            <person name="Kim H.-S."/>
            <person name="Busman M."/>
            <person name="Brown D.W."/>
            <person name="Divon H."/>
            <person name="Uhlig S."/>
            <person name="Proctor R.H."/>
        </authorList>
    </citation>
    <scope>NUCLEOTIDE SEQUENCE [LARGE SCALE GENOMIC DNA]</scope>
    <source>
        <strain evidence="1 2">NRRL 20459</strain>
    </source>
</reference>
<dbReference type="AlphaFoldDB" id="A0A8H4LJZ8"/>
<proteinExistence type="predicted"/>
<accession>A0A8H4LJZ8</accession>
<sequence>MISSNNLHQRHQESFSSPTTPVLYAVDALAYCHFGTANADSASVRRSFHMYGMALRSMSARTTRINRAGSDFYHISDQDWQHFAFFCLVTAFWEMKMSPASRNWEDHLRCLAAAILLRGPDELYSKTNYQLLASSRMLITLSAREPNDWQQCSPIRSAWLDEVKLALGEPQLPNFSHDYDLYHGVDALMTDVSMIVSTTSQFDQLLRDRLTAIAEDSSQRLVHLHNKVEIMLSQNESRLARWRTKVCEISLSSWLSNHQDTVTDPIADEFWNSMTGPNVRSCFDTVFTFRTMLEYHSITLYWTVIMSLRLLLSDMLAFMARIVGPFVVTTAFQLTNAVLERERNFLQAEAAGTNQDRIQKCDGLRAVAARYLDCAVRNKIPIKIDLGSLRNWEFAPKA</sequence>
<keyword evidence="2" id="KW-1185">Reference proteome</keyword>